<evidence type="ECO:0000313" key="5">
    <source>
        <dbReference type="EMBL" id="VFQ43266.1"/>
    </source>
</evidence>
<evidence type="ECO:0000256" key="1">
    <source>
        <dbReference type="ARBA" id="ARBA00022603"/>
    </source>
</evidence>
<keyword evidence="6" id="KW-1185">Reference proteome</keyword>
<evidence type="ECO:0000256" key="3">
    <source>
        <dbReference type="ARBA" id="ARBA00022691"/>
    </source>
</evidence>
<keyword evidence="2 5" id="KW-0808">Transferase</keyword>
<evidence type="ECO:0000259" key="4">
    <source>
        <dbReference type="Pfam" id="PF13649"/>
    </source>
</evidence>
<gene>
    <name evidence="5" type="ORF">MSL71_8940</name>
</gene>
<dbReference type="InterPro" id="IPR041698">
    <property type="entry name" value="Methyltransf_25"/>
</dbReference>
<dbReference type="AlphaFoldDB" id="A0A4U8YI17"/>
<reference evidence="5 6" key="1">
    <citation type="submission" date="2019-03" db="EMBL/GenBank/DDBJ databases">
        <authorList>
            <person name="Nijsse B."/>
        </authorList>
    </citation>
    <scope>NUCLEOTIDE SEQUENCE [LARGE SCALE GENOMIC DNA]</scope>
    <source>
        <strain evidence="5">Desulfoluna butyratoxydans MSL71</strain>
    </source>
</reference>
<dbReference type="Proteomes" id="UP000507962">
    <property type="component" value="Unassembled WGS sequence"/>
</dbReference>
<accession>A0A4U8YI17</accession>
<dbReference type="GO" id="GO:0008168">
    <property type="term" value="F:methyltransferase activity"/>
    <property type="evidence" value="ECO:0007669"/>
    <property type="project" value="UniProtKB-KW"/>
</dbReference>
<dbReference type="SUPFAM" id="SSF53335">
    <property type="entry name" value="S-adenosyl-L-methionine-dependent methyltransferases"/>
    <property type="match status" value="1"/>
</dbReference>
<evidence type="ECO:0000313" key="6">
    <source>
        <dbReference type="Proteomes" id="UP000507962"/>
    </source>
</evidence>
<keyword evidence="3" id="KW-0949">S-adenosyl-L-methionine</keyword>
<sequence>MTSRLKTTISTYDDSAGAYADKFMDYAPYREMMIRFRDSYVPEGAAVLDIGCGPGNNAVLMTGKKASVTGIDLSAEMVSLAKAHMPSGDFCFRVGDIRDLSGLGTFDVVIASFCIVHISPEEARGVIKEVASCLAPGGALYLSFMVGKKDGYETAGFSGGRKLHFTYHDPEAVKGWLAENHLAVVETHLSDYPEPDGSITTDMFLFVRK</sequence>
<feature type="domain" description="Methyltransferase" evidence="4">
    <location>
        <begin position="47"/>
        <end position="138"/>
    </location>
</feature>
<keyword evidence="1 5" id="KW-0489">Methyltransferase</keyword>
<dbReference type="GO" id="GO:0032259">
    <property type="term" value="P:methylation"/>
    <property type="evidence" value="ECO:0007669"/>
    <property type="project" value="UniProtKB-KW"/>
</dbReference>
<dbReference type="RefSeq" id="WP_180137439.1">
    <property type="nucleotide sequence ID" value="NZ_CAADHO010000001.1"/>
</dbReference>
<dbReference type="Pfam" id="PF13649">
    <property type="entry name" value="Methyltransf_25"/>
    <property type="match status" value="1"/>
</dbReference>
<dbReference type="InterPro" id="IPR029063">
    <property type="entry name" value="SAM-dependent_MTases_sf"/>
</dbReference>
<name>A0A4U8YI17_9BACT</name>
<dbReference type="CDD" id="cd02440">
    <property type="entry name" value="AdoMet_MTases"/>
    <property type="match status" value="1"/>
</dbReference>
<organism evidence="5 6">
    <name type="scientific">Desulfoluna butyratoxydans</name>
    <dbReference type="NCBI Taxonomy" id="231438"/>
    <lineage>
        <taxon>Bacteria</taxon>
        <taxon>Pseudomonadati</taxon>
        <taxon>Thermodesulfobacteriota</taxon>
        <taxon>Desulfobacteria</taxon>
        <taxon>Desulfobacterales</taxon>
        <taxon>Desulfolunaceae</taxon>
        <taxon>Desulfoluna</taxon>
    </lineage>
</organism>
<dbReference type="EMBL" id="CAADHO010000001">
    <property type="protein sequence ID" value="VFQ43266.1"/>
    <property type="molecule type" value="Genomic_DNA"/>
</dbReference>
<dbReference type="Gene3D" id="3.40.50.150">
    <property type="entry name" value="Vaccinia Virus protein VP39"/>
    <property type="match status" value="1"/>
</dbReference>
<protein>
    <submittedName>
        <fullName evidence="5">S-adenosyl-l-methionine-dependent methyltransferase</fullName>
    </submittedName>
</protein>
<dbReference type="PANTHER" id="PTHR43464:SF19">
    <property type="entry name" value="UBIQUINONE BIOSYNTHESIS O-METHYLTRANSFERASE, MITOCHONDRIAL"/>
    <property type="match status" value="1"/>
</dbReference>
<evidence type="ECO:0000256" key="2">
    <source>
        <dbReference type="ARBA" id="ARBA00022679"/>
    </source>
</evidence>
<proteinExistence type="predicted"/>
<dbReference type="PANTHER" id="PTHR43464">
    <property type="entry name" value="METHYLTRANSFERASE"/>
    <property type="match status" value="1"/>
</dbReference>